<dbReference type="AlphaFoldDB" id="A0A1Q8ZN76"/>
<dbReference type="SUPFAM" id="SSF51261">
    <property type="entry name" value="Duplicated hybrid motif"/>
    <property type="match status" value="1"/>
</dbReference>
<protein>
    <recommendedName>
        <fullName evidence="8">M23ase beta-sheet core domain-containing protein</fullName>
    </recommendedName>
</protein>
<evidence type="ECO:0000256" key="1">
    <source>
        <dbReference type="ARBA" id="ARBA00001947"/>
    </source>
</evidence>
<dbReference type="Proteomes" id="UP000186894">
    <property type="component" value="Unassembled WGS sequence"/>
</dbReference>
<keyword evidence="5" id="KW-0862">Zinc</keyword>
<dbReference type="Pfam" id="PF01551">
    <property type="entry name" value="Peptidase_M23"/>
    <property type="match status" value="1"/>
</dbReference>
<evidence type="ECO:0000313" key="9">
    <source>
        <dbReference type="EMBL" id="OLP43339.1"/>
    </source>
</evidence>
<proteinExistence type="predicted"/>
<keyword evidence="6" id="KW-0482">Metalloprotease</keyword>
<keyword evidence="7" id="KW-0472">Membrane</keyword>
<keyword evidence="7" id="KW-1133">Transmembrane helix</keyword>
<dbReference type="GO" id="GO:0006508">
    <property type="term" value="P:proteolysis"/>
    <property type="evidence" value="ECO:0007669"/>
    <property type="project" value="UniProtKB-KW"/>
</dbReference>
<feature type="domain" description="M23ase beta-sheet core" evidence="8">
    <location>
        <begin position="310"/>
        <end position="403"/>
    </location>
</feature>
<feature type="transmembrane region" description="Helical" evidence="7">
    <location>
        <begin position="35"/>
        <end position="59"/>
    </location>
</feature>
<keyword evidence="7" id="KW-0812">Transmembrane</keyword>
<comment type="caution">
    <text evidence="9">The sequence shown here is derived from an EMBL/GenBank/DDBJ whole genome shotgun (WGS) entry which is preliminary data.</text>
</comment>
<keyword evidence="10" id="KW-1185">Reference proteome</keyword>
<evidence type="ECO:0000313" key="10">
    <source>
        <dbReference type="Proteomes" id="UP000186894"/>
    </source>
</evidence>
<comment type="cofactor">
    <cofactor evidence="1">
        <name>Zn(2+)</name>
        <dbReference type="ChEBI" id="CHEBI:29105"/>
    </cofactor>
</comment>
<evidence type="ECO:0000256" key="3">
    <source>
        <dbReference type="ARBA" id="ARBA00022723"/>
    </source>
</evidence>
<dbReference type="OrthoDB" id="9805070at2"/>
<dbReference type="GO" id="GO:0004222">
    <property type="term" value="F:metalloendopeptidase activity"/>
    <property type="evidence" value="ECO:0007669"/>
    <property type="project" value="TreeGrafter"/>
</dbReference>
<dbReference type="PANTHER" id="PTHR21666:SF288">
    <property type="entry name" value="CELL DIVISION PROTEIN YTFB"/>
    <property type="match status" value="1"/>
</dbReference>
<dbReference type="Gene3D" id="2.70.70.10">
    <property type="entry name" value="Glucose Permease (Domain IIA)"/>
    <property type="match status" value="1"/>
</dbReference>
<evidence type="ECO:0000256" key="5">
    <source>
        <dbReference type="ARBA" id="ARBA00022833"/>
    </source>
</evidence>
<name>A0A1Q8ZN76_9HYPH</name>
<evidence type="ECO:0000256" key="7">
    <source>
        <dbReference type="SAM" id="Phobius"/>
    </source>
</evidence>
<dbReference type="InterPro" id="IPR050570">
    <property type="entry name" value="Cell_wall_metabolism_enzyme"/>
</dbReference>
<keyword evidence="3" id="KW-0479">Metal-binding</keyword>
<reference evidence="9 10" key="1">
    <citation type="submission" date="2016-09" db="EMBL/GenBank/DDBJ databases">
        <title>Rhizobium oryziradicis sp. nov., isolated from the root of rice.</title>
        <authorList>
            <person name="Zhao J."/>
            <person name="Zhang X."/>
        </authorList>
    </citation>
    <scope>NUCLEOTIDE SEQUENCE [LARGE SCALE GENOMIC DNA]</scope>
    <source>
        <strain evidence="9 10">N19</strain>
    </source>
</reference>
<keyword evidence="2" id="KW-0645">Protease</keyword>
<dbReference type="CDD" id="cd12797">
    <property type="entry name" value="M23_peptidase"/>
    <property type="match status" value="1"/>
</dbReference>
<dbReference type="FunFam" id="2.70.70.10:FF:000006">
    <property type="entry name" value="M23 family peptidase"/>
    <property type="match status" value="1"/>
</dbReference>
<evidence type="ECO:0000256" key="4">
    <source>
        <dbReference type="ARBA" id="ARBA00022801"/>
    </source>
</evidence>
<dbReference type="PANTHER" id="PTHR21666">
    <property type="entry name" value="PEPTIDASE-RELATED"/>
    <property type="match status" value="1"/>
</dbReference>
<sequence>MGKSGLNGFWTRAQKQHVLILASGDTIRHMNIRPWMVGAAVTLVAVGCIGYLGATSYLVMRDSLIGASMARQARMQHDYEDRISALRAQVDRVTSRQLLDQQVVEDKLQSLLEQQMALSARSGKLGTLLDRAGEAGILPTPDESQALVEKADISVPAPNTRDKNNRSKLFGAGLQTSSASESMADNADRVFQNVTLSLKRIQQSQQARIHALTAQATEKADAIQVILDSNKIKLDSPAAGEDAMGGPLMPADPKLGLAPTLAGLDGALNRLETARDTVKDMPFANPAPTHEITSPFGNRTDPLLGRLALHPGIDFRAATGAPIKSAGAGKVLLAGEVNGYGNMVEIDHGQGVTTRYGHMSRLNVKTGDAVDEGQVIGFAGSTGRSTGPHLHYEIRRNGTPINPMSFLVSGLKLKELGYQ</sequence>
<dbReference type="STRING" id="1867956.BJF95_20835"/>
<gene>
    <name evidence="9" type="ORF">BJF95_20835</name>
</gene>
<keyword evidence="4" id="KW-0378">Hydrolase</keyword>
<dbReference type="RefSeq" id="WP_075640660.1">
    <property type="nucleotide sequence ID" value="NZ_MKIM01000028.1"/>
</dbReference>
<dbReference type="GO" id="GO:0046872">
    <property type="term" value="F:metal ion binding"/>
    <property type="evidence" value="ECO:0007669"/>
    <property type="project" value="UniProtKB-KW"/>
</dbReference>
<dbReference type="InterPro" id="IPR016047">
    <property type="entry name" value="M23ase_b-sheet_dom"/>
</dbReference>
<dbReference type="InterPro" id="IPR011055">
    <property type="entry name" value="Dup_hybrid_motif"/>
</dbReference>
<evidence type="ECO:0000256" key="6">
    <source>
        <dbReference type="ARBA" id="ARBA00023049"/>
    </source>
</evidence>
<accession>A0A1Q8ZN76</accession>
<organism evidence="9 10">
    <name type="scientific">Rhizobium oryziradicis</name>
    <dbReference type="NCBI Taxonomy" id="1867956"/>
    <lineage>
        <taxon>Bacteria</taxon>
        <taxon>Pseudomonadati</taxon>
        <taxon>Pseudomonadota</taxon>
        <taxon>Alphaproteobacteria</taxon>
        <taxon>Hyphomicrobiales</taxon>
        <taxon>Rhizobiaceae</taxon>
        <taxon>Rhizobium/Agrobacterium group</taxon>
        <taxon>Rhizobium</taxon>
    </lineage>
</organism>
<evidence type="ECO:0000259" key="8">
    <source>
        <dbReference type="Pfam" id="PF01551"/>
    </source>
</evidence>
<dbReference type="EMBL" id="MKIM01000028">
    <property type="protein sequence ID" value="OLP43339.1"/>
    <property type="molecule type" value="Genomic_DNA"/>
</dbReference>
<evidence type="ECO:0000256" key="2">
    <source>
        <dbReference type="ARBA" id="ARBA00022670"/>
    </source>
</evidence>